<gene>
    <name evidence="1" type="ORF">J5A65_05855</name>
</gene>
<dbReference type="EMBL" id="CP072384">
    <property type="protein sequence ID" value="QUC09238.1"/>
    <property type="molecule type" value="Genomic_DNA"/>
</dbReference>
<organism evidence="1 2">
    <name type="scientific">Arachnia rubra</name>
    <dbReference type="NCBI Taxonomy" id="1547448"/>
    <lineage>
        <taxon>Bacteria</taxon>
        <taxon>Bacillati</taxon>
        <taxon>Actinomycetota</taxon>
        <taxon>Actinomycetes</taxon>
        <taxon>Propionibacteriales</taxon>
        <taxon>Propionibacteriaceae</taxon>
        <taxon>Arachnia</taxon>
    </lineage>
</organism>
<evidence type="ECO:0008006" key="3">
    <source>
        <dbReference type="Google" id="ProtNLM"/>
    </source>
</evidence>
<accession>A0ABX7Y953</accession>
<keyword evidence="2" id="KW-1185">Reference proteome</keyword>
<dbReference type="RefSeq" id="WP_212326477.1">
    <property type="nucleotide sequence ID" value="NZ_AP024463.1"/>
</dbReference>
<protein>
    <recommendedName>
        <fullName evidence="3">Secreted protein</fullName>
    </recommendedName>
</protein>
<sequence>MIWLLVFGGLAAAGVVALVVMALGVRHKIDDVLVEVRMLGERHDELRALTAQVQLPRKHRE</sequence>
<evidence type="ECO:0000313" key="2">
    <source>
        <dbReference type="Proteomes" id="UP000678513"/>
    </source>
</evidence>
<reference evidence="1 2" key="1">
    <citation type="submission" date="2021-03" db="EMBL/GenBank/DDBJ databases">
        <title>Human Oral Microbial Genomes.</title>
        <authorList>
            <person name="Johnston C.D."/>
            <person name="Chen T."/>
            <person name="Dewhirst F.E."/>
        </authorList>
    </citation>
    <scope>NUCLEOTIDE SEQUENCE [LARGE SCALE GENOMIC DNA]</scope>
    <source>
        <strain evidence="1 2">DSMZ 100122</strain>
    </source>
</reference>
<name>A0ABX7Y953_9ACTN</name>
<proteinExistence type="predicted"/>
<evidence type="ECO:0000313" key="1">
    <source>
        <dbReference type="EMBL" id="QUC09238.1"/>
    </source>
</evidence>
<dbReference type="Proteomes" id="UP000678513">
    <property type="component" value="Chromosome"/>
</dbReference>